<dbReference type="Gene3D" id="3.30.450.20">
    <property type="entry name" value="PAS domain"/>
    <property type="match status" value="2"/>
</dbReference>
<comment type="caution">
    <text evidence="2">The sequence shown here is derived from an EMBL/GenBank/DDBJ whole genome shotgun (WGS) entry which is preliminary data.</text>
</comment>
<dbReference type="InterPro" id="IPR013656">
    <property type="entry name" value="PAS_4"/>
</dbReference>
<evidence type="ECO:0000313" key="3">
    <source>
        <dbReference type="Proteomes" id="UP000664167"/>
    </source>
</evidence>
<reference evidence="2" key="1">
    <citation type="submission" date="2021-03" db="EMBL/GenBank/DDBJ databases">
        <title>Streptomyces poriferae sp. nov., a novel marine sponge-derived Actinobacteria species with anti-MRSA activity.</title>
        <authorList>
            <person name="Sandoval-Powers M."/>
            <person name="Kralova S."/>
            <person name="Nguyen G.-S."/>
            <person name="Fawwal D."/>
            <person name="Degnes K."/>
            <person name="Klinkenberg G."/>
            <person name="Sletta H."/>
            <person name="Wentzel A."/>
            <person name="Liles M.R."/>
        </authorList>
    </citation>
    <scope>NUCLEOTIDE SEQUENCE</scope>
    <source>
        <strain evidence="2">DSM 41794</strain>
    </source>
</reference>
<accession>A0A939FB89</accession>
<sequence length="446" mass="47322">MSASRIEPEHEQPTSDLLAALLDGMDAALCAFDAEGLITHWNREAERILGWPPEEAVGRRGFAGWAVRTADADEVQGRLMAVMGAPGRQVHEFALLRKDGGRVLVRTQSAGVRGADGKPAGVYCAFSEVHAQIDLERAIALSEALFEDASWGVVLVDVDLRPTVVNAHAARALSAGRSTLLGRPLGELIVQGVDELEGALHHVLAEGALPAPAEIWVTLRTAEGERRRCWRCGFLRLASPLAEEPVPLGVGWLFQDITAAKEAAQEADRLRFRTNQLYRASHAAAECEDPMEAAAAYLDYALAGFADHALIDLFAEGAERQEGGGKLVRAAATPSPEPGPSLLNSSGIPLRYAAGHPVLQAVERIGPVRASGAPADPDWAPDRQWPPGTAHALCAVLRSRGRTLGAVTFLRGASRAAFERPDAVYAESVAVRVAAAVDLARAVGGG</sequence>
<evidence type="ECO:0000313" key="2">
    <source>
        <dbReference type="EMBL" id="MBO0515422.1"/>
    </source>
</evidence>
<dbReference type="SMART" id="SM00091">
    <property type="entry name" value="PAS"/>
    <property type="match status" value="2"/>
</dbReference>
<dbReference type="InterPro" id="IPR052155">
    <property type="entry name" value="Biofilm_reg_signaling"/>
</dbReference>
<dbReference type="NCBIfam" id="TIGR00229">
    <property type="entry name" value="sensory_box"/>
    <property type="match status" value="1"/>
</dbReference>
<feature type="domain" description="PAS" evidence="1">
    <location>
        <begin position="14"/>
        <end position="59"/>
    </location>
</feature>
<dbReference type="PANTHER" id="PTHR44757:SF2">
    <property type="entry name" value="BIOFILM ARCHITECTURE MAINTENANCE PROTEIN MBAA"/>
    <property type="match status" value="1"/>
</dbReference>
<dbReference type="Gene3D" id="3.30.450.40">
    <property type="match status" value="1"/>
</dbReference>
<dbReference type="Proteomes" id="UP000664167">
    <property type="component" value="Unassembled WGS sequence"/>
</dbReference>
<dbReference type="PANTHER" id="PTHR44757">
    <property type="entry name" value="DIGUANYLATE CYCLASE DGCP"/>
    <property type="match status" value="1"/>
</dbReference>
<gene>
    <name evidence="2" type="ORF">J0695_27040</name>
</gene>
<dbReference type="Pfam" id="PF08448">
    <property type="entry name" value="PAS_4"/>
    <property type="match status" value="1"/>
</dbReference>
<organism evidence="2 3">
    <name type="scientific">Streptomyces beijiangensis</name>
    <dbReference type="NCBI Taxonomy" id="163361"/>
    <lineage>
        <taxon>Bacteria</taxon>
        <taxon>Bacillati</taxon>
        <taxon>Actinomycetota</taxon>
        <taxon>Actinomycetes</taxon>
        <taxon>Kitasatosporales</taxon>
        <taxon>Streptomycetaceae</taxon>
        <taxon>Streptomyces</taxon>
    </lineage>
</organism>
<dbReference type="RefSeq" id="WP_206966218.1">
    <property type="nucleotide sequence ID" value="NZ_JAFLRJ010000282.1"/>
</dbReference>
<dbReference type="AlphaFoldDB" id="A0A939FB89"/>
<dbReference type="GO" id="GO:0006355">
    <property type="term" value="P:regulation of DNA-templated transcription"/>
    <property type="evidence" value="ECO:0007669"/>
    <property type="project" value="InterPro"/>
</dbReference>
<dbReference type="CDD" id="cd00130">
    <property type="entry name" value="PAS"/>
    <property type="match status" value="1"/>
</dbReference>
<dbReference type="SUPFAM" id="SSF55785">
    <property type="entry name" value="PYP-like sensor domain (PAS domain)"/>
    <property type="match status" value="2"/>
</dbReference>
<keyword evidence="3" id="KW-1185">Reference proteome</keyword>
<name>A0A939FB89_9ACTN</name>
<dbReference type="EMBL" id="JAFLRJ010000282">
    <property type="protein sequence ID" value="MBO0515422.1"/>
    <property type="molecule type" value="Genomic_DNA"/>
</dbReference>
<dbReference type="InterPro" id="IPR013767">
    <property type="entry name" value="PAS_fold"/>
</dbReference>
<protein>
    <submittedName>
        <fullName evidence="2">PAS domain-containing protein</fullName>
    </submittedName>
</protein>
<dbReference type="InterPro" id="IPR000014">
    <property type="entry name" value="PAS"/>
</dbReference>
<dbReference type="Pfam" id="PF00989">
    <property type="entry name" value="PAS"/>
    <property type="match status" value="1"/>
</dbReference>
<dbReference type="InterPro" id="IPR029016">
    <property type="entry name" value="GAF-like_dom_sf"/>
</dbReference>
<dbReference type="InterPro" id="IPR035965">
    <property type="entry name" value="PAS-like_dom_sf"/>
</dbReference>
<dbReference type="PROSITE" id="PS50112">
    <property type="entry name" value="PAS"/>
    <property type="match status" value="1"/>
</dbReference>
<evidence type="ECO:0000259" key="1">
    <source>
        <dbReference type="PROSITE" id="PS50112"/>
    </source>
</evidence>
<proteinExistence type="predicted"/>
<dbReference type="SUPFAM" id="SSF55781">
    <property type="entry name" value="GAF domain-like"/>
    <property type="match status" value="1"/>
</dbReference>